<sequence>MTNSLKSMKKLYKTSALMMAGLEQWAEDCLVKEENKRKESELELKEWCADRERILAQRVVEHERRPRPSNEALEALKRRIEEKDSK</sequence>
<accession>A0ABV7GBZ0</accession>
<organism evidence="1 2">
    <name type="scientific">Shewanella submarina</name>
    <dbReference type="NCBI Taxonomy" id="2016376"/>
    <lineage>
        <taxon>Bacteria</taxon>
        <taxon>Pseudomonadati</taxon>
        <taxon>Pseudomonadota</taxon>
        <taxon>Gammaproteobacteria</taxon>
        <taxon>Alteromonadales</taxon>
        <taxon>Shewanellaceae</taxon>
        <taxon>Shewanella</taxon>
    </lineage>
</organism>
<dbReference type="EMBL" id="JBHRTD010000006">
    <property type="protein sequence ID" value="MFC3137903.1"/>
    <property type="molecule type" value="Genomic_DNA"/>
</dbReference>
<keyword evidence="2" id="KW-1185">Reference proteome</keyword>
<dbReference type="RefSeq" id="WP_248934894.1">
    <property type="nucleotide sequence ID" value="NZ_JAKILF010000002.1"/>
</dbReference>
<reference evidence="2" key="1">
    <citation type="journal article" date="2019" name="Int. J. Syst. Evol. Microbiol.">
        <title>The Global Catalogue of Microorganisms (GCM) 10K type strain sequencing project: providing services to taxonomists for standard genome sequencing and annotation.</title>
        <authorList>
            <consortium name="The Broad Institute Genomics Platform"/>
            <consortium name="The Broad Institute Genome Sequencing Center for Infectious Disease"/>
            <person name="Wu L."/>
            <person name="Ma J."/>
        </authorList>
    </citation>
    <scope>NUCLEOTIDE SEQUENCE [LARGE SCALE GENOMIC DNA]</scope>
    <source>
        <strain evidence="2">KCTC 52277</strain>
    </source>
</reference>
<dbReference type="Proteomes" id="UP001595621">
    <property type="component" value="Unassembled WGS sequence"/>
</dbReference>
<protein>
    <submittedName>
        <fullName evidence="1">Uncharacterized protein</fullName>
    </submittedName>
</protein>
<gene>
    <name evidence="1" type="ORF">ACFOE0_06805</name>
</gene>
<evidence type="ECO:0000313" key="1">
    <source>
        <dbReference type="EMBL" id="MFC3137903.1"/>
    </source>
</evidence>
<comment type="caution">
    <text evidence="1">The sequence shown here is derived from an EMBL/GenBank/DDBJ whole genome shotgun (WGS) entry which is preliminary data.</text>
</comment>
<name>A0ABV7GBZ0_9GAMM</name>
<proteinExistence type="predicted"/>
<evidence type="ECO:0000313" key="2">
    <source>
        <dbReference type="Proteomes" id="UP001595621"/>
    </source>
</evidence>